<keyword evidence="2" id="KW-1185">Reference proteome</keyword>
<name>A0A319CU06_ASPVC</name>
<dbReference type="AlphaFoldDB" id="A0A319CU06"/>
<evidence type="ECO:0000313" key="1">
    <source>
        <dbReference type="EMBL" id="PYH71722.1"/>
    </source>
</evidence>
<organism evidence="1 2">
    <name type="scientific">Aspergillus vadensis (strain CBS 113365 / IMI 142717 / IBT 24658)</name>
    <dbReference type="NCBI Taxonomy" id="1448311"/>
    <lineage>
        <taxon>Eukaryota</taxon>
        <taxon>Fungi</taxon>
        <taxon>Dikarya</taxon>
        <taxon>Ascomycota</taxon>
        <taxon>Pezizomycotina</taxon>
        <taxon>Eurotiomycetes</taxon>
        <taxon>Eurotiomycetidae</taxon>
        <taxon>Eurotiales</taxon>
        <taxon>Aspergillaceae</taxon>
        <taxon>Aspergillus</taxon>
        <taxon>Aspergillus subgen. Circumdati</taxon>
    </lineage>
</organism>
<protein>
    <submittedName>
        <fullName evidence="1">Uncharacterized protein</fullName>
    </submittedName>
</protein>
<accession>A0A319CU06</accession>
<dbReference type="Proteomes" id="UP000248405">
    <property type="component" value="Unassembled WGS sequence"/>
</dbReference>
<proteinExistence type="predicted"/>
<sequence>MGNAVVDLFFVGIGLVVGFADTLGDNLRVALLVASVFAVGALHTGSVLEEVAAEGATHDVVELLGDELVALLLVNLLLLLTNCTLTVETDIEWPAVLQLLGYRLGQYNRGAAFEQTYRNSLTGRYDQLAPARTTNRS</sequence>
<dbReference type="RefSeq" id="XP_025565516.1">
    <property type="nucleotide sequence ID" value="XM_025702118.1"/>
</dbReference>
<dbReference type="EMBL" id="KZ821618">
    <property type="protein sequence ID" value="PYH71722.1"/>
    <property type="molecule type" value="Genomic_DNA"/>
</dbReference>
<reference evidence="1" key="1">
    <citation type="submission" date="2016-12" db="EMBL/GenBank/DDBJ databases">
        <title>The genomes of Aspergillus section Nigri reveals drivers in fungal speciation.</title>
        <authorList>
            <consortium name="DOE Joint Genome Institute"/>
            <person name="Vesth T.C."/>
            <person name="Nybo J."/>
            <person name="Theobald S."/>
            <person name="Brandl J."/>
            <person name="Frisvad J.C."/>
            <person name="Nielsen K.F."/>
            <person name="Lyhne E.K."/>
            <person name="Kogle M.E."/>
            <person name="Kuo A."/>
            <person name="Riley R."/>
            <person name="Clum A."/>
            <person name="Nolan M."/>
            <person name="Lipzen A."/>
            <person name="Salamov A."/>
            <person name="Henrissat B."/>
            <person name="Wiebenga A."/>
            <person name="De Vries R.P."/>
            <person name="Grigoriev I.V."/>
            <person name="Mortensen U.H."/>
            <person name="Andersen M.R."/>
            <person name="Baker S.E."/>
        </authorList>
    </citation>
    <scope>NUCLEOTIDE SEQUENCE [LARGE SCALE GENOMIC DNA]</scope>
    <source>
        <strain evidence="1">CBS 113365</strain>
    </source>
</reference>
<gene>
    <name evidence="1" type="ORF">BO88DRAFT_239405</name>
</gene>
<dbReference type="GeneID" id="37206710"/>
<evidence type="ECO:0000313" key="2">
    <source>
        <dbReference type="Proteomes" id="UP000248405"/>
    </source>
</evidence>